<evidence type="ECO:0000256" key="1">
    <source>
        <dbReference type="SAM" id="MobiDB-lite"/>
    </source>
</evidence>
<feature type="non-terminal residue" evidence="2">
    <location>
        <position position="1"/>
    </location>
</feature>
<keyword evidence="3" id="KW-1185">Reference proteome</keyword>
<dbReference type="OMA" id="PPAPQFW"/>
<feature type="compositionally biased region" description="Low complexity" evidence="1">
    <location>
        <begin position="31"/>
        <end position="57"/>
    </location>
</feature>
<sequence length="404" mass="43154">FPVQLRPGGRRAQPTGRPPAPQFWGVARAISRSSSRPPQSWRGARAISRSSPQSRASPPSPYRSLFLGAWCGVGPHPRLGPLFLEGGVHSQPAFLSRPALPGGGVRSQPAFAPRPALLGGVPAVHSQPAFTPRPAVPGGGVRSQLAASTGFPIEVGTEPRGVSNYPFTPHFNMPPTRRRKLRSLPPLHNFNLVHFKRPITTTSEHNLFLELYMKHATKGGTNYRAVLMEFNSAVVRQLWGLAQGGYQQAIDSDLYFKDYRDITRYERQLVRSLLSREADNTSVALSSAFEHASTSPTGATVTPPSSPFPPQTLGCGPLDQGRSNIAASPLEQVDPSSGAPENLVQQYTGPLVVRPLGVESSRPKAGNQGAVAAAPQQYHVEEPEGVGPCGPDPLSPPAMAGPTP</sequence>
<name>A0A1Y1ISG7_KLENI</name>
<reference evidence="2 3" key="1">
    <citation type="journal article" date="2014" name="Nat. Commun.">
        <title>Klebsormidium flaccidum genome reveals primary factors for plant terrestrial adaptation.</title>
        <authorList>
            <person name="Hori K."/>
            <person name="Maruyama F."/>
            <person name="Fujisawa T."/>
            <person name="Togashi T."/>
            <person name="Yamamoto N."/>
            <person name="Seo M."/>
            <person name="Sato S."/>
            <person name="Yamada T."/>
            <person name="Mori H."/>
            <person name="Tajima N."/>
            <person name="Moriyama T."/>
            <person name="Ikeuchi M."/>
            <person name="Watanabe M."/>
            <person name="Wada H."/>
            <person name="Kobayashi K."/>
            <person name="Saito M."/>
            <person name="Masuda T."/>
            <person name="Sasaki-Sekimoto Y."/>
            <person name="Mashiguchi K."/>
            <person name="Awai K."/>
            <person name="Shimojima M."/>
            <person name="Masuda S."/>
            <person name="Iwai M."/>
            <person name="Nobusawa T."/>
            <person name="Narise T."/>
            <person name="Kondo S."/>
            <person name="Saito H."/>
            <person name="Sato R."/>
            <person name="Murakawa M."/>
            <person name="Ihara Y."/>
            <person name="Oshima-Yamada Y."/>
            <person name="Ohtaka K."/>
            <person name="Satoh M."/>
            <person name="Sonobe K."/>
            <person name="Ishii M."/>
            <person name="Ohtani R."/>
            <person name="Kanamori-Sato M."/>
            <person name="Honoki R."/>
            <person name="Miyazaki D."/>
            <person name="Mochizuki H."/>
            <person name="Umetsu J."/>
            <person name="Higashi K."/>
            <person name="Shibata D."/>
            <person name="Kamiya Y."/>
            <person name="Sato N."/>
            <person name="Nakamura Y."/>
            <person name="Tabata S."/>
            <person name="Ida S."/>
            <person name="Kurokawa K."/>
            <person name="Ohta H."/>
        </authorList>
    </citation>
    <scope>NUCLEOTIDE SEQUENCE [LARGE SCALE GENOMIC DNA]</scope>
    <source>
        <strain evidence="2 3">NIES-2285</strain>
    </source>
</reference>
<evidence type="ECO:0000313" key="2">
    <source>
        <dbReference type="EMBL" id="GAQ91597.1"/>
    </source>
</evidence>
<organism evidence="2 3">
    <name type="scientific">Klebsormidium nitens</name>
    <name type="common">Green alga</name>
    <name type="synonym">Ulothrix nitens</name>
    <dbReference type="NCBI Taxonomy" id="105231"/>
    <lineage>
        <taxon>Eukaryota</taxon>
        <taxon>Viridiplantae</taxon>
        <taxon>Streptophyta</taxon>
        <taxon>Klebsormidiophyceae</taxon>
        <taxon>Klebsormidiales</taxon>
        <taxon>Klebsormidiaceae</taxon>
        <taxon>Klebsormidium</taxon>
    </lineage>
</organism>
<feature type="compositionally biased region" description="Polar residues" evidence="1">
    <location>
        <begin position="292"/>
        <end position="303"/>
    </location>
</feature>
<feature type="region of interest" description="Disordered" evidence="1">
    <location>
        <begin position="289"/>
        <end position="323"/>
    </location>
</feature>
<feature type="region of interest" description="Disordered" evidence="1">
    <location>
        <begin position="358"/>
        <end position="404"/>
    </location>
</feature>
<gene>
    <name evidence="2" type="ORF">KFL_008150015</name>
</gene>
<dbReference type="EMBL" id="DF237764">
    <property type="protein sequence ID" value="GAQ91597.1"/>
    <property type="molecule type" value="Genomic_DNA"/>
</dbReference>
<evidence type="ECO:0000313" key="3">
    <source>
        <dbReference type="Proteomes" id="UP000054558"/>
    </source>
</evidence>
<feature type="region of interest" description="Disordered" evidence="1">
    <location>
        <begin position="1"/>
        <end position="59"/>
    </location>
</feature>
<proteinExistence type="predicted"/>
<dbReference type="Proteomes" id="UP000054558">
    <property type="component" value="Unassembled WGS sequence"/>
</dbReference>
<accession>A0A1Y1ISG7</accession>
<protein>
    <submittedName>
        <fullName evidence="2">Uncharacterized protein</fullName>
    </submittedName>
</protein>
<dbReference type="AlphaFoldDB" id="A0A1Y1ISG7"/>